<keyword evidence="3" id="KW-1185">Reference proteome</keyword>
<gene>
    <name evidence="2" type="ORF">MGU_08357</name>
</gene>
<dbReference type="HOGENOM" id="CLU_1635788_0_0_1"/>
<dbReference type="Proteomes" id="UP000031192">
    <property type="component" value="Unassembled WGS sequence"/>
</dbReference>
<comment type="caution">
    <text evidence="2">The sequence shown here is derived from an EMBL/GenBank/DDBJ whole genome shotgun (WGS) entry which is preliminary data.</text>
</comment>
<proteinExistence type="predicted"/>
<protein>
    <submittedName>
        <fullName evidence="2">Peptide synthetase</fullName>
    </submittedName>
</protein>
<feature type="signal peptide" evidence="1">
    <location>
        <begin position="1"/>
        <end position="16"/>
    </location>
</feature>
<dbReference type="Gene3D" id="3.30.559.30">
    <property type="entry name" value="Nonribosomal peptide synthetase, condensation domain"/>
    <property type="match status" value="1"/>
</dbReference>
<accession>A0A0B4GBZ8</accession>
<dbReference type="EMBL" id="AZNH01000042">
    <property type="protein sequence ID" value="KID84395.1"/>
    <property type="molecule type" value="Genomic_DNA"/>
</dbReference>
<keyword evidence="1" id="KW-0732">Signal</keyword>
<dbReference type="AlphaFoldDB" id="A0A0B4GBZ8"/>
<sequence>MVKVAWAVLIWHYTASENVSFLSISTADDEEQYYPCTVLVHGDSQICALTMQVMQNVKKNVSTETSTDSTSFASDESPLLNSFTTLKTVNCPTPATENPPDRPVELCITKIGNTLEISIRFRPNALPMQFADRLVATFSHVLTTLAGTPKEDTVSSLALGME</sequence>
<evidence type="ECO:0000313" key="2">
    <source>
        <dbReference type="EMBL" id="KID84395.1"/>
    </source>
</evidence>
<reference evidence="2 3" key="1">
    <citation type="journal article" date="2014" name="Proc. Natl. Acad. Sci. U.S.A.">
        <title>Trajectory and genomic determinants of fungal-pathogen speciation and host adaptation.</title>
        <authorList>
            <person name="Hu X."/>
            <person name="Xiao G."/>
            <person name="Zheng P."/>
            <person name="Shang Y."/>
            <person name="Su Y."/>
            <person name="Zhang X."/>
            <person name="Liu X."/>
            <person name="Zhan S."/>
            <person name="St Leger R.J."/>
            <person name="Wang C."/>
        </authorList>
    </citation>
    <scope>NUCLEOTIDE SEQUENCE [LARGE SCALE GENOMIC DNA]</scope>
    <source>
        <strain evidence="2 3">ARSEF 977</strain>
    </source>
</reference>
<dbReference type="SUPFAM" id="SSF52777">
    <property type="entry name" value="CoA-dependent acyltransferases"/>
    <property type="match status" value="1"/>
</dbReference>
<feature type="chain" id="PRO_5002089330" evidence="1">
    <location>
        <begin position="17"/>
        <end position="162"/>
    </location>
</feature>
<evidence type="ECO:0000256" key="1">
    <source>
        <dbReference type="SAM" id="SignalP"/>
    </source>
</evidence>
<evidence type="ECO:0000313" key="3">
    <source>
        <dbReference type="Proteomes" id="UP000031192"/>
    </source>
</evidence>
<name>A0A0B4GBZ8_METGA</name>
<organism evidence="2 3">
    <name type="scientific">Metarhizium guizhouense (strain ARSEF 977)</name>
    <dbReference type="NCBI Taxonomy" id="1276136"/>
    <lineage>
        <taxon>Eukaryota</taxon>
        <taxon>Fungi</taxon>
        <taxon>Dikarya</taxon>
        <taxon>Ascomycota</taxon>
        <taxon>Pezizomycotina</taxon>
        <taxon>Sordariomycetes</taxon>
        <taxon>Hypocreomycetidae</taxon>
        <taxon>Hypocreales</taxon>
        <taxon>Clavicipitaceae</taxon>
        <taxon>Metarhizium</taxon>
    </lineage>
</organism>